<dbReference type="EMBL" id="CP016908">
    <property type="protein sequence ID" value="APR99640.1"/>
    <property type="molecule type" value="Genomic_DNA"/>
</dbReference>
<evidence type="ECO:0000313" key="2">
    <source>
        <dbReference type="Proteomes" id="UP000185544"/>
    </source>
</evidence>
<dbReference type="Proteomes" id="UP000185544">
    <property type="component" value="Chromosome"/>
</dbReference>
<organism evidence="1 2">
    <name type="scientific">Pajaroellobacter abortibovis</name>
    <dbReference type="NCBI Taxonomy" id="1882918"/>
    <lineage>
        <taxon>Bacteria</taxon>
        <taxon>Pseudomonadati</taxon>
        <taxon>Myxococcota</taxon>
        <taxon>Polyangia</taxon>
        <taxon>Polyangiales</taxon>
        <taxon>Polyangiaceae</taxon>
    </lineage>
</organism>
<protein>
    <submittedName>
        <fullName evidence="1">Uncharacterized protein</fullName>
    </submittedName>
</protein>
<proteinExistence type="predicted"/>
<evidence type="ECO:0000313" key="1">
    <source>
        <dbReference type="EMBL" id="APR99640.1"/>
    </source>
</evidence>
<name>A0A1L6MVS2_9BACT</name>
<keyword evidence="2" id="KW-1185">Reference proteome</keyword>
<gene>
    <name evidence="1" type="ORF">BCY86_02325</name>
</gene>
<dbReference type="KEGG" id="pabo:BCY86_02325"/>
<reference evidence="1 2" key="1">
    <citation type="submission" date="2016-08" db="EMBL/GenBank/DDBJ databases">
        <title>Identification and validation of antigenic proteins from Pajaroellobacter abortibovis using de-novo genome sequence assembly and reverse vaccinology.</title>
        <authorList>
            <person name="Welly B.T."/>
            <person name="Miller M.R."/>
            <person name="Stott J.L."/>
            <person name="Blanchard M.T."/>
            <person name="Islas-Trejo A.D."/>
            <person name="O'Rourke S.M."/>
            <person name="Young A.E."/>
            <person name="Medrano J.F."/>
            <person name="Van Eenennaam A.L."/>
        </authorList>
    </citation>
    <scope>NUCLEOTIDE SEQUENCE [LARGE SCALE GENOMIC DNA]</scope>
    <source>
        <strain evidence="1 2">BTF92-0548A/99-0131</strain>
    </source>
</reference>
<accession>A0A1L6MVS2</accession>
<dbReference type="AlphaFoldDB" id="A0A1L6MVS2"/>
<sequence>MIVFDPSKKTAFLYMNGALIIQEAHAYESIGEVSGKPPMLGSGKAYSLLMVLSEKRRSGTEPYRRRMKSKISIIQAGSRELSVVSYQHLLQPIHKWYKRTMSYSWP</sequence>